<gene>
    <name evidence="2" type="ORF">T9R20_06390</name>
</gene>
<dbReference type="EMBL" id="CP139779">
    <property type="protein sequence ID" value="WQB71582.1"/>
    <property type="molecule type" value="Genomic_DNA"/>
</dbReference>
<protein>
    <submittedName>
        <fullName evidence="2">Uncharacterized protein</fullName>
    </submittedName>
</protein>
<reference evidence="2 3" key="1">
    <citation type="submission" date="2023-06" db="EMBL/GenBank/DDBJ databases">
        <title>Rock-solubilizing bacteria, Microbacterium invictum, promotes re-establishment of vegetation in rocky wasteland by accelerating rock bio-weathering and reshaping soil bacterial community.</title>
        <authorList>
            <person name="Liu C."/>
        </authorList>
    </citation>
    <scope>NUCLEOTIDE SEQUENCE [LARGE SCALE GENOMIC DNA]</scope>
    <source>
        <strain evidence="2 3">X-18</strain>
    </source>
</reference>
<dbReference type="Proteomes" id="UP001324533">
    <property type="component" value="Chromosome"/>
</dbReference>
<organism evidence="2 3">
    <name type="scientific">Microbacterium invictum</name>
    <dbReference type="NCBI Taxonomy" id="515415"/>
    <lineage>
        <taxon>Bacteria</taxon>
        <taxon>Bacillati</taxon>
        <taxon>Actinomycetota</taxon>
        <taxon>Actinomycetes</taxon>
        <taxon>Micrococcales</taxon>
        <taxon>Microbacteriaceae</taxon>
        <taxon>Microbacterium</taxon>
    </lineage>
</organism>
<evidence type="ECO:0000313" key="2">
    <source>
        <dbReference type="EMBL" id="WQB71582.1"/>
    </source>
</evidence>
<feature type="transmembrane region" description="Helical" evidence="1">
    <location>
        <begin position="69"/>
        <end position="92"/>
    </location>
</feature>
<evidence type="ECO:0000256" key="1">
    <source>
        <dbReference type="SAM" id="Phobius"/>
    </source>
</evidence>
<keyword evidence="3" id="KW-1185">Reference proteome</keyword>
<keyword evidence="1" id="KW-0472">Membrane</keyword>
<sequence length="100" mass="10026">MSVAIVSVMRRMPGGLVIAAIIAGLLVLGGITVYLVGNSAGAASFGWFAYQPLAGAAFFPSSLVVLTPLMVAGVAIAVAGLLGFGIIAGFLLGRRHPTGR</sequence>
<name>A0ABZ0VFG0_9MICO</name>
<proteinExistence type="predicted"/>
<keyword evidence="1" id="KW-1133">Transmembrane helix</keyword>
<dbReference type="RefSeq" id="WP_322411693.1">
    <property type="nucleotide sequence ID" value="NZ_CP139779.1"/>
</dbReference>
<accession>A0ABZ0VFG0</accession>
<keyword evidence="1" id="KW-0812">Transmembrane</keyword>
<evidence type="ECO:0000313" key="3">
    <source>
        <dbReference type="Proteomes" id="UP001324533"/>
    </source>
</evidence>
<feature type="transmembrane region" description="Helical" evidence="1">
    <location>
        <begin position="12"/>
        <end position="37"/>
    </location>
</feature>